<proteinExistence type="predicted"/>
<organism evidence="1 2">
    <name type="scientific">Septoria linicola</name>
    <dbReference type="NCBI Taxonomy" id="215465"/>
    <lineage>
        <taxon>Eukaryota</taxon>
        <taxon>Fungi</taxon>
        <taxon>Dikarya</taxon>
        <taxon>Ascomycota</taxon>
        <taxon>Pezizomycotina</taxon>
        <taxon>Dothideomycetes</taxon>
        <taxon>Dothideomycetidae</taxon>
        <taxon>Mycosphaerellales</taxon>
        <taxon>Mycosphaerellaceae</taxon>
        <taxon>Septoria</taxon>
    </lineage>
</organism>
<keyword evidence="2" id="KW-1185">Reference proteome</keyword>
<protein>
    <submittedName>
        <fullName evidence="1">Uncharacterized protein</fullName>
    </submittedName>
</protein>
<evidence type="ECO:0000313" key="2">
    <source>
        <dbReference type="Proteomes" id="UP001056384"/>
    </source>
</evidence>
<evidence type="ECO:0000313" key="1">
    <source>
        <dbReference type="EMBL" id="USW54878.1"/>
    </source>
</evidence>
<dbReference type="EMBL" id="CP099423">
    <property type="protein sequence ID" value="USW54878.1"/>
    <property type="molecule type" value="Genomic_DNA"/>
</dbReference>
<sequence length="135" mass="14869">MFGHALRVQSIQNGIEDRNGGADRLTLYNADPDVSPQEILPRGGVFAIKEPYYKLATDGGPCVRIDHPSDLIRLEVTDGLMPKKWRPLASSTGRSATDFKRTGNEAFKARDYGVAANHYTDGIDACAETDRDLQM</sequence>
<accession>A0A9Q9AX95</accession>
<dbReference type="Proteomes" id="UP001056384">
    <property type="component" value="Chromosome 6"/>
</dbReference>
<name>A0A9Q9AX95_9PEZI</name>
<gene>
    <name evidence="1" type="ORF">Slin15195_G081970</name>
</gene>
<reference evidence="1" key="1">
    <citation type="submission" date="2022-06" db="EMBL/GenBank/DDBJ databases">
        <title>Complete genome sequences of two strains of the flax pathogen Septoria linicola.</title>
        <authorList>
            <person name="Lapalu N."/>
            <person name="Simon A."/>
            <person name="Demenou B."/>
            <person name="Paumier D."/>
            <person name="Guillot M.-P."/>
            <person name="Gout L."/>
            <person name="Valade R."/>
        </authorList>
    </citation>
    <scope>NUCLEOTIDE SEQUENCE</scope>
    <source>
        <strain evidence="1">SE15195</strain>
    </source>
</reference>
<dbReference type="AlphaFoldDB" id="A0A9Q9AX95"/>